<dbReference type="AlphaFoldDB" id="A0A8S1EBM1"/>
<evidence type="ECO:0000313" key="2">
    <source>
        <dbReference type="Proteomes" id="UP000494206"/>
    </source>
</evidence>
<sequence>MDFCQKIVKFGMKFYKANELEPILKCIEPTIYKTPNNNTAIMSEAKSCILNNSGNKAVQALSLYNNVNKCLDPESLDSLADKLCDPLVKQNQPLIKKMKSTLADCKKNNKKTGAAKQEACAQKVYEVMLASMTKKYIDNQCIKLVNNNVTKQEWNCALQYTPQVFNISGFECSNIKK</sequence>
<dbReference type="OrthoDB" id="5828597at2759"/>
<dbReference type="PANTHER" id="PTHR36161:SF5">
    <property type="entry name" value="DUF19 DOMAIN-CONTAINING PROTEIN"/>
    <property type="match status" value="1"/>
</dbReference>
<protein>
    <recommendedName>
        <fullName evidence="3">DUF19 domain-containing protein</fullName>
    </recommendedName>
</protein>
<evidence type="ECO:0008006" key="3">
    <source>
        <dbReference type="Google" id="ProtNLM"/>
    </source>
</evidence>
<dbReference type="PANTHER" id="PTHR36161">
    <property type="entry name" value="PROTEIN CBG06377-RELATED"/>
    <property type="match status" value="1"/>
</dbReference>
<dbReference type="Proteomes" id="UP000494206">
    <property type="component" value="Unassembled WGS sequence"/>
</dbReference>
<keyword evidence="2" id="KW-1185">Reference proteome</keyword>
<gene>
    <name evidence="1" type="ORF">CBOVIS_LOCUS862</name>
</gene>
<accession>A0A8S1EBM1</accession>
<proteinExistence type="predicted"/>
<reference evidence="1 2" key="1">
    <citation type="submission" date="2020-04" db="EMBL/GenBank/DDBJ databases">
        <authorList>
            <person name="Laetsch R D."/>
            <person name="Stevens L."/>
            <person name="Kumar S."/>
            <person name="Blaxter L. M."/>
        </authorList>
    </citation>
    <scope>NUCLEOTIDE SEQUENCE [LARGE SCALE GENOMIC DNA]</scope>
</reference>
<dbReference type="EMBL" id="CADEPM010000001">
    <property type="protein sequence ID" value="CAB3397458.1"/>
    <property type="molecule type" value="Genomic_DNA"/>
</dbReference>
<organism evidence="1 2">
    <name type="scientific">Caenorhabditis bovis</name>
    <dbReference type="NCBI Taxonomy" id="2654633"/>
    <lineage>
        <taxon>Eukaryota</taxon>
        <taxon>Metazoa</taxon>
        <taxon>Ecdysozoa</taxon>
        <taxon>Nematoda</taxon>
        <taxon>Chromadorea</taxon>
        <taxon>Rhabditida</taxon>
        <taxon>Rhabditina</taxon>
        <taxon>Rhabditomorpha</taxon>
        <taxon>Rhabditoidea</taxon>
        <taxon>Rhabditidae</taxon>
        <taxon>Peloderinae</taxon>
        <taxon>Caenorhabditis</taxon>
    </lineage>
</organism>
<evidence type="ECO:0000313" key="1">
    <source>
        <dbReference type="EMBL" id="CAB3397458.1"/>
    </source>
</evidence>
<comment type="caution">
    <text evidence="1">The sequence shown here is derived from an EMBL/GenBank/DDBJ whole genome shotgun (WGS) entry which is preliminary data.</text>
</comment>
<name>A0A8S1EBM1_9PELO</name>